<evidence type="ECO:0000259" key="12">
    <source>
        <dbReference type="Pfam" id="PF23539"/>
    </source>
</evidence>
<keyword evidence="3" id="KW-0597">Phosphoprotein</keyword>
<evidence type="ECO:0000259" key="10">
    <source>
        <dbReference type="Pfam" id="PF02518"/>
    </source>
</evidence>
<dbReference type="GO" id="GO:0016301">
    <property type="term" value="F:kinase activity"/>
    <property type="evidence" value="ECO:0007669"/>
    <property type="project" value="UniProtKB-KW"/>
</dbReference>
<dbReference type="RefSeq" id="WP_267027065.1">
    <property type="nucleotide sequence ID" value="NZ_JAIFZO010000002.1"/>
</dbReference>
<keyword evidence="4" id="KW-0808">Transferase</keyword>
<dbReference type="EMBL" id="JAIFZO010000002">
    <property type="protein sequence ID" value="MCX4234215.1"/>
    <property type="molecule type" value="Genomic_DNA"/>
</dbReference>
<dbReference type="EC" id="2.7.13.3" evidence="2"/>
<dbReference type="InterPro" id="IPR003594">
    <property type="entry name" value="HATPase_dom"/>
</dbReference>
<dbReference type="InterPro" id="IPR036890">
    <property type="entry name" value="HATPase_C_sf"/>
</dbReference>
<dbReference type="Pfam" id="PF23539">
    <property type="entry name" value="DUF7134"/>
    <property type="match status" value="1"/>
</dbReference>
<evidence type="ECO:0000256" key="7">
    <source>
        <dbReference type="ARBA" id="ARBA00022840"/>
    </source>
</evidence>
<evidence type="ECO:0000256" key="6">
    <source>
        <dbReference type="ARBA" id="ARBA00022777"/>
    </source>
</evidence>
<keyword evidence="7" id="KW-0067">ATP-binding</keyword>
<protein>
    <recommendedName>
        <fullName evidence="2">histidine kinase</fullName>
        <ecNumber evidence="2">2.7.13.3</ecNumber>
    </recommendedName>
</protein>
<dbReference type="Gene3D" id="1.20.5.1930">
    <property type="match status" value="1"/>
</dbReference>
<feature type="transmembrane region" description="Helical" evidence="9">
    <location>
        <begin position="136"/>
        <end position="154"/>
    </location>
</feature>
<comment type="caution">
    <text evidence="13">The sequence shown here is derived from an EMBL/GenBank/DDBJ whole genome shotgun (WGS) entry which is preliminary data.</text>
</comment>
<evidence type="ECO:0000256" key="3">
    <source>
        <dbReference type="ARBA" id="ARBA00022553"/>
    </source>
</evidence>
<dbReference type="Pfam" id="PF07730">
    <property type="entry name" value="HisKA_3"/>
    <property type="match status" value="1"/>
</dbReference>
<dbReference type="SUPFAM" id="SSF55874">
    <property type="entry name" value="ATPase domain of HSP90 chaperone/DNA topoisomerase II/histidine kinase"/>
    <property type="match status" value="1"/>
</dbReference>
<keyword evidence="6 13" id="KW-0418">Kinase</keyword>
<dbReference type="InterPro" id="IPR011712">
    <property type="entry name" value="Sig_transdc_His_kin_sub3_dim/P"/>
</dbReference>
<name>A0ABT3V2I6_9ACTN</name>
<keyword evidence="9" id="KW-1133">Transmembrane helix</keyword>
<evidence type="ECO:0000259" key="11">
    <source>
        <dbReference type="Pfam" id="PF07730"/>
    </source>
</evidence>
<evidence type="ECO:0000256" key="9">
    <source>
        <dbReference type="SAM" id="Phobius"/>
    </source>
</evidence>
<feature type="transmembrane region" description="Helical" evidence="9">
    <location>
        <begin position="166"/>
        <end position="183"/>
    </location>
</feature>
<evidence type="ECO:0000256" key="1">
    <source>
        <dbReference type="ARBA" id="ARBA00000085"/>
    </source>
</evidence>
<keyword evidence="14" id="KW-1185">Reference proteome</keyword>
<feature type="domain" description="Signal transduction histidine kinase subgroup 3 dimerisation and phosphoacceptor" evidence="11">
    <location>
        <begin position="202"/>
        <end position="266"/>
    </location>
</feature>
<keyword evidence="9" id="KW-0472">Membrane</keyword>
<dbReference type="InterPro" id="IPR055558">
    <property type="entry name" value="DUF7134"/>
</dbReference>
<organism evidence="13 14">
    <name type="scientific">Streptomyces ortus</name>
    <dbReference type="NCBI Taxonomy" id="2867268"/>
    <lineage>
        <taxon>Bacteria</taxon>
        <taxon>Bacillati</taxon>
        <taxon>Actinomycetota</taxon>
        <taxon>Actinomycetes</taxon>
        <taxon>Kitasatosporales</taxon>
        <taxon>Streptomycetaceae</taxon>
        <taxon>Streptomyces</taxon>
    </lineage>
</organism>
<feature type="domain" description="DUF7134" evidence="12">
    <location>
        <begin position="29"/>
        <end position="183"/>
    </location>
</feature>
<dbReference type="Proteomes" id="UP001165590">
    <property type="component" value="Unassembled WGS sequence"/>
</dbReference>
<evidence type="ECO:0000256" key="5">
    <source>
        <dbReference type="ARBA" id="ARBA00022741"/>
    </source>
</evidence>
<evidence type="ECO:0000313" key="14">
    <source>
        <dbReference type="Proteomes" id="UP001165590"/>
    </source>
</evidence>
<evidence type="ECO:0000313" key="13">
    <source>
        <dbReference type="EMBL" id="MCX4234215.1"/>
    </source>
</evidence>
<sequence>MITPPIIGTVTLRRALNRWPALVRRRAPQWWRHADVTVRDLPLGLLLFAVSFVPESHGTQIGGLPTRPLDAQALLVLALQSFPLVVRRRRPAVCLALVSAGFAVDQLLGYHSFASTALPIALLSAGAHLEQRRRTVAIVFSVAYVPLAVAFARLDPGEPPSELVTFYLSMVLAWGLGSWLRSTRVADSEHRLRIAEETRTAERTRIARELHDVVTHHVTAMVVQAEAARYLTASPERLDRSLTAVTDTGRRAIADLRHLLDLLNPDHGTGHAAEARTPPVGRLLTLVEQTRLAGQPVEFTEEGTPAESTGSADLVAFRVVQEALTNALKYAHGSRTSVRVRHAQKEIIVEVTTDGSGSGAGSPGGSGRGLAGLRERVDVLGGEFSAGRATAGGFVVRARIPAGSPS</sequence>
<dbReference type="InterPro" id="IPR050482">
    <property type="entry name" value="Sensor_HK_TwoCompSys"/>
</dbReference>
<feature type="domain" description="Histidine kinase/HSP90-like ATPase" evidence="10">
    <location>
        <begin position="317"/>
        <end position="402"/>
    </location>
</feature>
<accession>A0ABT3V2I6</accession>
<keyword evidence="5" id="KW-0547">Nucleotide-binding</keyword>
<reference evidence="13" key="1">
    <citation type="journal article" date="2022" name="bioRxiv">
        <title>Discovery and biosynthetic assessment of Streptomyces ortus sp nov. isolated from a deep-sea sponge.</title>
        <authorList>
            <person name="Williams S.E."/>
        </authorList>
    </citation>
    <scope>NUCLEOTIDE SEQUENCE</scope>
    <source>
        <strain evidence="13">A15ISP2-DRY2</strain>
    </source>
</reference>
<keyword evidence="9" id="KW-0812">Transmembrane</keyword>
<dbReference type="CDD" id="cd16917">
    <property type="entry name" value="HATPase_UhpB-NarQ-NarX-like"/>
    <property type="match status" value="1"/>
</dbReference>
<keyword evidence="8" id="KW-0902">Two-component regulatory system</keyword>
<comment type="catalytic activity">
    <reaction evidence="1">
        <text>ATP + protein L-histidine = ADP + protein N-phospho-L-histidine.</text>
        <dbReference type="EC" id="2.7.13.3"/>
    </reaction>
</comment>
<evidence type="ECO:0000256" key="8">
    <source>
        <dbReference type="ARBA" id="ARBA00023012"/>
    </source>
</evidence>
<dbReference type="PANTHER" id="PTHR24421">
    <property type="entry name" value="NITRATE/NITRITE SENSOR PROTEIN NARX-RELATED"/>
    <property type="match status" value="1"/>
</dbReference>
<dbReference type="Gene3D" id="3.30.565.10">
    <property type="entry name" value="Histidine kinase-like ATPase, C-terminal domain"/>
    <property type="match status" value="1"/>
</dbReference>
<dbReference type="Pfam" id="PF02518">
    <property type="entry name" value="HATPase_c"/>
    <property type="match status" value="1"/>
</dbReference>
<feature type="transmembrane region" description="Helical" evidence="9">
    <location>
        <begin position="108"/>
        <end position="129"/>
    </location>
</feature>
<evidence type="ECO:0000256" key="4">
    <source>
        <dbReference type="ARBA" id="ARBA00022679"/>
    </source>
</evidence>
<proteinExistence type="predicted"/>
<dbReference type="PANTHER" id="PTHR24421:SF10">
    <property type="entry name" value="NITRATE_NITRITE SENSOR PROTEIN NARQ"/>
    <property type="match status" value="1"/>
</dbReference>
<gene>
    <name evidence="13" type="ORF">K3769_15770</name>
</gene>
<evidence type="ECO:0000256" key="2">
    <source>
        <dbReference type="ARBA" id="ARBA00012438"/>
    </source>
</evidence>